<name>A0A0A9E1L1_ARUDO</name>
<organism evidence="1">
    <name type="scientific">Arundo donax</name>
    <name type="common">Giant reed</name>
    <name type="synonym">Donax arundinaceus</name>
    <dbReference type="NCBI Taxonomy" id="35708"/>
    <lineage>
        <taxon>Eukaryota</taxon>
        <taxon>Viridiplantae</taxon>
        <taxon>Streptophyta</taxon>
        <taxon>Embryophyta</taxon>
        <taxon>Tracheophyta</taxon>
        <taxon>Spermatophyta</taxon>
        <taxon>Magnoliopsida</taxon>
        <taxon>Liliopsida</taxon>
        <taxon>Poales</taxon>
        <taxon>Poaceae</taxon>
        <taxon>PACMAD clade</taxon>
        <taxon>Arundinoideae</taxon>
        <taxon>Arundineae</taxon>
        <taxon>Arundo</taxon>
    </lineage>
</organism>
<proteinExistence type="predicted"/>
<accession>A0A0A9E1L1</accession>
<evidence type="ECO:0000313" key="1">
    <source>
        <dbReference type="EMBL" id="JAD92903.1"/>
    </source>
</evidence>
<reference evidence="1" key="1">
    <citation type="submission" date="2014-09" db="EMBL/GenBank/DDBJ databases">
        <authorList>
            <person name="Magalhaes I.L.F."/>
            <person name="Oliveira U."/>
            <person name="Santos F.R."/>
            <person name="Vidigal T.H.D.A."/>
            <person name="Brescovit A.D."/>
            <person name="Santos A.J."/>
        </authorList>
    </citation>
    <scope>NUCLEOTIDE SEQUENCE</scope>
    <source>
        <tissue evidence="1">Shoot tissue taken approximately 20 cm above the soil surface</tissue>
    </source>
</reference>
<sequence length="39" mass="4702">MIQGLHFPVENCYSLVETWRTYLIIKFILRSFLLTLTIK</sequence>
<reference evidence="1" key="2">
    <citation type="journal article" date="2015" name="Data Brief">
        <title>Shoot transcriptome of the giant reed, Arundo donax.</title>
        <authorList>
            <person name="Barrero R.A."/>
            <person name="Guerrero F.D."/>
            <person name="Moolhuijzen P."/>
            <person name="Goolsby J.A."/>
            <person name="Tidwell J."/>
            <person name="Bellgard S.E."/>
            <person name="Bellgard M.I."/>
        </authorList>
    </citation>
    <scope>NUCLEOTIDE SEQUENCE</scope>
    <source>
        <tissue evidence="1">Shoot tissue taken approximately 20 cm above the soil surface</tissue>
    </source>
</reference>
<dbReference type="AlphaFoldDB" id="A0A0A9E1L1"/>
<dbReference type="EMBL" id="GBRH01204992">
    <property type="protein sequence ID" value="JAD92903.1"/>
    <property type="molecule type" value="Transcribed_RNA"/>
</dbReference>
<protein>
    <submittedName>
        <fullName evidence="1">Uncharacterized protein</fullName>
    </submittedName>
</protein>